<dbReference type="RefSeq" id="WP_007579107.1">
    <property type="nucleotide sequence ID" value="NZ_AGUD01000312.1"/>
</dbReference>
<dbReference type="PANTHER" id="PTHR36151:SF3">
    <property type="entry name" value="ER-BOUND OXYGENASE MPAB_MPAB'_RUBBER OXYGENASE CATALYTIC DOMAIN-CONTAINING PROTEIN"/>
    <property type="match status" value="1"/>
</dbReference>
<protein>
    <recommendedName>
        <fullName evidence="1">ER-bound oxygenase mpaB/mpaB'/Rubber oxygenase catalytic domain-containing protein</fullName>
    </recommendedName>
</protein>
<reference evidence="2 3" key="1">
    <citation type="journal article" date="2013" name="Biodegradation">
        <title>Quantitative proteomic analysis of ibuprofen-degrading Patulibacter sp. strain I11.</title>
        <authorList>
            <person name="Almeida B."/>
            <person name="Kjeldal H."/>
            <person name="Lolas I."/>
            <person name="Knudsen A.D."/>
            <person name="Carvalho G."/>
            <person name="Nielsen K.L."/>
            <person name="Barreto Crespo M.T."/>
            <person name="Stensballe A."/>
            <person name="Nielsen J.L."/>
        </authorList>
    </citation>
    <scope>NUCLEOTIDE SEQUENCE [LARGE SCALE GENOMIC DNA]</scope>
    <source>
        <strain evidence="2 3">I11</strain>
    </source>
</reference>
<proteinExistence type="predicted"/>
<name>H0EBN0_9ACTN</name>
<organism evidence="2 3">
    <name type="scientific">Patulibacter medicamentivorans</name>
    <dbReference type="NCBI Taxonomy" id="1097667"/>
    <lineage>
        <taxon>Bacteria</taxon>
        <taxon>Bacillati</taxon>
        <taxon>Actinomycetota</taxon>
        <taxon>Thermoleophilia</taxon>
        <taxon>Solirubrobacterales</taxon>
        <taxon>Patulibacteraceae</taxon>
        <taxon>Patulibacter</taxon>
    </lineage>
</organism>
<dbReference type="GO" id="GO:0016491">
    <property type="term" value="F:oxidoreductase activity"/>
    <property type="evidence" value="ECO:0007669"/>
    <property type="project" value="InterPro"/>
</dbReference>
<evidence type="ECO:0000313" key="2">
    <source>
        <dbReference type="EMBL" id="EHN08923.1"/>
    </source>
</evidence>
<dbReference type="EMBL" id="AGUD01000312">
    <property type="protein sequence ID" value="EHN08923.1"/>
    <property type="molecule type" value="Genomic_DNA"/>
</dbReference>
<dbReference type="Proteomes" id="UP000005143">
    <property type="component" value="Unassembled WGS sequence"/>
</dbReference>
<dbReference type="Pfam" id="PF09995">
    <property type="entry name" value="MPAB_Lcp_cat"/>
    <property type="match status" value="1"/>
</dbReference>
<dbReference type="PANTHER" id="PTHR36151">
    <property type="entry name" value="BLR2777 PROTEIN"/>
    <property type="match status" value="1"/>
</dbReference>
<evidence type="ECO:0000313" key="3">
    <source>
        <dbReference type="Proteomes" id="UP000005143"/>
    </source>
</evidence>
<dbReference type="AlphaFoldDB" id="H0EBN0"/>
<comment type="caution">
    <text evidence="2">The sequence shown here is derived from an EMBL/GenBank/DDBJ whole genome shotgun (WGS) entry which is preliminary data.</text>
</comment>
<keyword evidence="3" id="KW-1185">Reference proteome</keyword>
<dbReference type="OrthoDB" id="3456672at2"/>
<sequence length="302" mass="33234">MQTATHPTTAAHRRDEGYFPAGSMLRRVQAQRAVGLLYGQRALSIGAIKPLNYVGTSEHTAGKQAPFKRLVRTGLAFETIYFGTRAEADKVLAYVHKMHERVNGELPEDAGATPAGTPYSALHGPLMLWTVAVMMDSAETLHELLVGRLTADEREALWQDWRRFALLFGTPEEVLPADHAAFRAYYAAEIAAADAHLTPEAHHVGRFTAYSIPTRAIGRPAMEVHNMLILGSLPPRVRELYGLRWNGAQERLHRVTAAAIRNGLAVLPGRVTEGANTAVFRSVAAEERRRLRNGIRTPHVAG</sequence>
<feature type="domain" description="ER-bound oxygenase mpaB/mpaB'/Rubber oxygenase catalytic" evidence="1">
    <location>
        <begin position="27"/>
        <end position="261"/>
    </location>
</feature>
<evidence type="ECO:0000259" key="1">
    <source>
        <dbReference type="Pfam" id="PF09995"/>
    </source>
</evidence>
<gene>
    <name evidence="2" type="ORF">PAI11_42620</name>
</gene>
<dbReference type="InterPro" id="IPR018713">
    <property type="entry name" value="MPAB/Lcp_cat_dom"/>
</dbReference>
<accession>H0EBN0</accession>